<evidence type="ECO:0000313" key="7">
    <source>
        <dbReference type="Proteomes" id="UP001562159"/>
    </source>
</evidence>
<proteinExistence type="predicted"/>
<accession>A0ABV4AWI6</accession>
<evidence type="ECO:0000256" key="5">
    <source>
        <dbReference type="SAM" id="Phobius"/>
    </source>
</evidence>
<keyword evidence="3 5" id="KW-1133">Transmembrane helix</keyword>
<feature type="transmembrane region" description="Helical" evidence="5">
    <location>
        <begin position="150"/>
        <end position="170"/>
    </location>
</feature>
<gene>
    <name evidence="6" type="ORF">AB7878_18330</name>
</gene>
<feature type="transmembrane region" description="Helical" evidence="5">
    <location>
        <begin position="176"/>
        <end position="200"/>
    </location>
</feature>
<feature type="transmembrane region" description="Helical" evidence="5">
    <location>
        <begin position="212"/>
        <end position="239"/>
    </location>
</feature>
<protein>
    <submittedName>
        <fullName evidence="6">Type IV secretion system protein</fullName>
    </submittedName>
</protein>
<sequence>MADPMVIFQFIGETVQNATDAFVSPAAAQLIYALKLTAIAGMGLYFTLMGYMISTGAVQESFYTFLKTCLKTIVVAAFALNVDTYTTWVMGGFHGLQSGLAQAMDTSGSVTSDPQTIYKTLDDSFNKGMDLVGAAFQNSDAAGWRHMGTCLAWMIAGLVIAIGVVVMLLLGGAVVIMAQFGLAIMLAIGPLFIMCLLWPMTARFFDTWFGQCLNYVLTVVFISIVMSFAMVAFNTFIAGADFGNPGDQNPMFAALQIGALTGVFCWIILQVPAKASALAGGMSMAAMGLRHLASPVAAGTRMTKGVGNLVNPVSTRRDLQSGMMASGTRLDHLAAGNTVLNPAYRQALRENLGRNWAPKRGGKVSRS</sequence>
<feature type="transmembrane region" description="Helical" evidence="5">
    <location>
        <begin position="251"/>
        <end position="269"/>
    </location>
</feature>
<evidence type="ECO:0000256" key="4">
    <source>
        <dbReference type="ARBA" id="ARBA00023136"/>
    </source>
</evidence>
<comment type="caution">
    <text evidence="6">The sequence shown here is derived from an EMBL/GenBank/DDBJ whole genome shotgun (WGS) entry which is preliminary data.</text>
</comment>
<reference evidence="6 7" key="1">
    <citation type="submission" date="2024-07" db="EMBL/GenBank/DDBJ databases">
        <title>Molecular mechanisms and environmental adaptations of flagellar loss and biofilm growth of Rhodanobacter under environmental stress.</title>
        <authorList>
            <person name="Chen M."/>
        </authorList>
    </citation>
    <scope>NUCLEOTIDE SEQUENCE [LARGE SCALE GENOMIC DNA]</scope>
    <source>
        <strain evidence="6 7">RS22</strain>
    </source>
</reference>
<dbReference type="InterPro" id="IPR007688">
    <property type="entry name" value="Conjugal_tfr_TrbL/VirB6"/>
</dbReference>
<evidence type="ECO:0000256" key="3">
    <source>
        <dbReference type="ARBA" id="ARBA00022989"/>
    </source>
</evidence>
<dbReference type="Proteomes" id="UP001562159">
    <property type="component" value="Unassembled WGS sequence"/>
</dbReference>
<name>A0ABV4AWI6_9GAMM</name>
<dbReference type="Pfam" id="PF04610">
    <property type="entry name" value="TrbL"/>
    <property type="match status" value="1"/>
</dbReference>
<evidence type="ECO:0000256" key="2">
    <source>
        <dbReference type="ARBA" id="ARBA00022692"/>
    </source>
</evidence>
<comment type="subcellular location">
    <subcellularLocation>
        <location evidence="1">Membrane</location>
        <topology evidence="1">Multi-pass membrane protein</topology>
    </subcellularLocation>
</comment>
<feature type="transmembrane region" description="Helical" evidence="5">
    <location>
        <begin position="30"/>
        <end position="53"/>
    </location>
</feature>
<organism evidence="6 7">
    <name type="scientific">Rhodanobacter humi</name>
    <dbReference type="NCBI Taxonomy" id="1888173"/>
    <lineage>
        <taxon>Bacteria</taxon>
        <taxon>Pseudomonadati</taxon>
        <taxon>Pseudomonadota</taxon>
        <taxon>Gammaproteobacteria</taxon>
        <taxon>Lysobacterales</taxon>
        <taxon>Rhodanobacteraceae</taxon>
        <taxon>Rhodanobacter</taxon>
    </lineage>
</organism>
<evidence type="ECO:0000313" key="6">
    <source>
        <dbReference type="EMBL" id="MEY2184370.1"/>
    </source>
</evidence>
<keyword evidence="4 5" id="KW-0472">Membrane</keyword>
<keyword evidence="2 5" id="KW-0812">Transmembrane</keyword>
<keyword evidence="7" id="KW-1185">Reference proteome</keyword>
<dbReference type="EMBL" id="JBGBPY010000002">
    <property type="protein sequence ID" value="MEY2184370.1"/>
    <property type="molecule type" value="Genomic_DNA"/>
</dbReference>
<evidence type="ECO:0000256" key="1">
    <source>
        <dbReference type="ARBA" id="ARBA00004141"/>
    </source>
</evidence>